<dbReference type="Pfam" id="PF13391">
    <property type="entry name" value="HNH_2"/>
    <property type="match status" value="1"/>
</dbReference>
<sequence>MFNEKVEKLSLLLSRFTVFTSPMEPINQVTRPSTRRHGEPEKASADSPDDNPVEKPLSLEAQQREINDSIGVKKKRVKAQGPPNASFWAASHKVESLVLQRAEVVRKISLRDFKGTPSEWENSDAVKSLSQSIKAQETTVKLCKNRKDDMQESKWSRKRFHRASFMQLFTTSKMGLDVSSTGPHPGGEDWLWYPILGTWFDADQVQAAHLFPDMHGQVTMDAIFGKKRPEELFSARNGLLVAQPVERWFDSGKLVITGTKEYRLRIIDPTWEQLDKMISSGYQKTWREIDGKRLEFRTSFRPAARYLYFHYCVQVLRRAWAHNTGGGPLPTLKDEAGKPFWGTPGRYLPKDMLLGLIEALGHEYNGLLKGASWSTACGDENLLLDVASSQIKKWPALKDVGWGADQEEDGSENEDSETDARSGQGIFAMYSKVGIVIQLVKQALSTCNTLFTHQS</sequence>
<proteinExistence type="predicted"/>
<evidence type="ECO:0000259" key="2">
    <source>
        <dbReference type="Pfam" id="PF13391"/>
    </source>
</evidence>
<keyword evidence="4" id="KW-1185">Reference proteome</keyword>
<dbReference type="InterPro" id="IPR003615">
    <property type="entry name" value="HNH_nuc"/>
</dbReference>
<evidence type="ECO:0000313" key="3">
    <source>
        <dbReference type="EMBL" id="OJJ60243.1"/>
    </source>
</evidence>
<feature type="domain" description="HNH nuclease" evidence="2">
    <location>
        <begin position="200"/>
        <end position="256"/>
    </location>
</feature>
<protein>
    <recommendedName>
        <fullName evidence="2">HNH nuclease domain-containing protein</fullName>
    </recommendedName>
</protein>
<reference evidence="4" key="1">
    <citation type="journal article" date="2017" name="Genome Biol.">
        <title>Comparative genomics reveals high biological diversity and specific adaptations in the industrially and medically important fungal genus Aspergillus.</title>
        <authorList>
            <person name="de Vries R.P."/>
            <person name="Riley R."/>
            <person name="Wiebenga A."/>
            <person name="Aguilar-Osorio G."/>
            <person name="Amillis S."/>
            <person name="Uchima C.A."/>
            <person name="Anderluh G."/>
            <person name="Asadollahi M."/>
            <person name="Askin M."/>
            <person name="Barry K."/>
            <person name="Battaglia E."/>
            <person name="Bayram O."/>
            <person name="Benocci T."/>
            <person name="Braus-Stromeyer S.A."/>
            <person name="Caldana C."/>
            <person name="Canovas D."/>
            <person name="Cerqueira G.C."/>
            <person name="Chen F."/>
            <person name="Chen W."/>
            <person name="Choi C."/>
            <person name="Clum A."/>
            <person name="Dos Santos R.A."/>
            <person name="Damasio A.R."/>
            <person name="Diallinas G."/>
            <person name="Emri T."/>
            <person name="Fekete E."/>
            <person name="Flipphi M."/>
            <person name="Freyberg S."/>
            <person name="Gallo A."/>
            <person name="Gournas C."/>
            <person name="Habgood R."/>
            <person name="Hainaut M."/>
            <person name="Harispe M.L."/>
            <person name="Henrissat B."/>
            <person name="Hilden K.S."/>
            <person name="Hope R."/>
            <person name="Hossain A."/>
            <person name="Karabika E."/>
            <person name="Karaffa L."/>
            <person name="Karanyi Z."/>
            <person name="Krasevec N."/>
            <person name="Kuo A."/>
            <person name="Kusch H."/>
            <person name="LaButti K."/>
            <person name="Lagendijk E.L."/>
            <person name="Lapidus A."/>
            <person name="Levasseur A."/>
            <person name="Lindquist E."/>
            <person name="Lipzen A."/>
            <person name="Logrieco A.F."/>
            <person name="MacCabe A."/>
            <person name="Maekelae M.R."/>
            <person name="Malavazi I."/>
            <person name="Melin P."/>
            <person name="Meyer V."/>
            <person name="Mielnichuk N."/>
            <person name="Miskei M."/>
            <person name="Molnar A.P."/>
            <person name="Mule G."/>
            <person name="Ngan C.Y."/>
            <person name="Orejas M."/>
            <person name="Orosz E."/>
            <person name="Ouedraogo J.P."/>
            <person name="Overkamp K.M."/>
            <person name="Park H.-S."/>
            <person name="Perrone G."/>
            <person name="Piumi F."/>
            <person name="Punt P.J."/>
            <person name="Ram A.F."/>
            <person name="Ramon A."/>
            <person name="Rauscher S."/>
            <person name="Record E."/>
            <person name="Riano-Pachon D.M."/>
            <person name="Robert V."/>
            <person name="Roehrig J."/>
            <person name="Ruller R."/>
            <person name="Salamov A."/>
            <person name="Salih N.S."/>
            <person name="Samson R.A."/>
            <person name="Sandor E."/>
            <person name="Sanguinetti M."/>
            <person name="Schuetze T."/>
            <person name="Sepcic K."/>
            <person name="Shelest E."/>
            <person name="Sherlock G."/>
            <person name="Sophianopoulou V."/>
            <person name="Squina F.M."/>
            <person name="Sun H."/>
            <person name="Susca A."/>
            <person name="Todd R.B."/>
            <person name="Tsang A."/>
            <person name="Unkles S.E."/>
            <person name="van de Wiele N."/>
            <person name="van Rossen-Uffink D."/>
            <person name="Oliveira J.V."/>
            <person name="Vesth T.C."/>
            <person name="Visser J."/>
            <person name="Yu J.-H."/>
            <person name="Zhou M."/>
            <person name="Andersen M.R."/>
            <person name="Archer D.B."/>
            <person name="Baker S.E."/>
            <person name="Benoit I."/>
            <person name="Brakhage A.A."/>
            <person name="Braus G.H."/>
            <person name="Fischer R."/>
            <person name="Frisvad J.C."/>
            <person name="Goldman G.H."/>
            <person name="Houbraken J."/>
            <person name="Oakley B."/>
            <person name="Pocsi I."/>
            <person name="Scazzocchio C."/>
            <person name="Seiboth B."/>
            <person name="vanKuyk P.A."/>
            <person name="Wortman J."/>
            <person name="Dyer P.S."/>
            <person name="Grigoriev I.V."/>
        </authorList>
    </citation>
    <scope>NUCLEOTIDE SEQUENCE [LARGE SCALE GENOMIC DNA]</scope>
    <source>
        <strain evidence="4">CBS 593.65</strain>
    </source>
</reference>
<dbReference type="AlphaFoldDB" id="A0A1L9TLS7"/>
<dbReference type="GeneID" id="63768187"/>
<evidence type="ECO:0000256" key="1">
    <source>
        <dbReference type="SAM" id="MobiDB-lite"/>
    </source>
</evidence>
<dbReference type="VEuPathDB" id="FungiDB:ASPSYDRAFT_89119"/>
<name>A0A1L9TLS7_9EURO</name>
<dbReference type="Proteomes" id="UP000184356">
    <property type="component" value="Unassembled WGS sequence"/>
</dbReference>
<dbReference type="EMBL" id="KV878585">
    <property type="protein sequence ID" value="OJJ60243.1"/>
    <property type="molecule type" value="Genomic_DNA"/>
</dbReference>
<dbReference type="OrthoDB" id="5386595at2759"/>
<gene>
    <name evidence="3" type="ORF">ASPSYDRAFT_89119</name>
</gene>
<dbReference type="STRING" id="1036612.A0A1L9TLS7"/>
<accession>A0A1L9TLS7</accession>
<feature type="region of interest" description="Disordered" evidence="1">
    <location>
        <begin position="24"/>
        <end position="55"/>
    </location>
</feature>
<evidence type="ECO:0000313" key="4">
    <source>
        <dbReference type="Proteomes" id="UP000184356"/>
    </source>
</evidence>
<organism evidence="3 4">
    <name type="scientific">Aspergillus sydowii CBS 593.65</name>
    <dbReference type="NCBI Taxonomy" id="1036612"/>
    <lineage>
        <taxon>Eukaryota</taxon>
        <taxon>Fungi</taxon>
        <taxon>Dikarya</taxon>
        <taxon>Ascomycota</taxon>
        <taxon>Pezizomycotina</taxon>
        <taxon>Eurotiomycetes</taxon>
        <taxon>Eurotiomycetidae</taxon>
        <taxon>Eurotiales</taxon>
        <taxon>Aspergillaceae</taxon>
        <taxon>Aspergillus</taxon>
        <taxon>Aspergillus subgen. Nidulantes</taxon>
    </lineage>
</organism>
<dbReference type="RefSeq" id="XP_040704049.1">
    <property type="nucleotide sequence ID" value="XM_040852114.1"/>
</dbReference>